<name>A0ABR0ANN5_9CRUS</name>
<gene>
    <name evidence="9" type="ORF">OUZ56_015567</name>
</gene>
<evidence type="ECO:0000313" key="10">
    <source>
        <dbReference type="Proteomes" id="UP001234178"/>
    </source>
</evidence>
<feature type="transmembrane region" description="Helical" evidence="7">
    <location>
        <begin position="606"/>
        <end position="624"/>
    </location>
</feature>
<feature type="transmembrane region" description="Helical" evidence="7">
    <location>
        <begin position="468"/>
        <end position="486"/>
    </location>
</feature>
<sequence length="663" mass="73579">MPEIPVVDLSNMGLHQGRITKELDEAFSTVGFVYLKNHGIDQKKVDNVFEASRTFFQLPEDIKKGYPRDNERFDGYTGRDQEILEDSSVHEVREAYDVTSPTGFYPDDSVPQFRPAICELAHSLCQLTVDLLKCMALALGLDEDYLSSRHQHIFHGVDKNGTILRSLYYPSLSGDDIQPGVVRCGEHSDYGTVTLLLQDDMGGLEVLSGSEWIAADPIPGAVLVNLGDLMQFWTSDRYRATVHRVRVPEIEIRRRSPRHSIAFFVQPDNGVMISALDGSQKHPPVESLAYLKLRLSETYKTGELSRNIAGLLEFIMKTLLSGKLTKLLTPSVIRYGLLLLLTVQNTATVLCMRASMINASATNQKYVVSTLVLTMETIKVVILLALIVIVESSCSLRKAMTLLYDEIVCRPYDTLPLAVPSFLYVVQDNLIVYALSCVDATTYQVTYQLRILTTAIFARMLLNKIIPVKRWLSLVLLMLGVILTQVHFSKDSGIFSFRTGKEGPAYVLGLVSILCATLTSGFAGVYNEKLIKNGQQPLLLIRSIQLSLFCLFFAFLGVLLKDGRLVNTQGYFYGYSPLVWLVAAMQAVGGIIVAGTMKYADNILKTFATSISIVMSCIFSYYLLGDDNLTATFIVGTVAILFATYLYSVATVQTAKPAEPIKS</sequence>
<proteinExistence type="inferred from homology"/>
<feature type="transmembrane region" description="Helical" evidence="7">
    <location>
        <begin position="539"/>
        <end position="560"/>
    </location>
</feature>
<dbReference type="Pfam" id="PF04142">
    <property type="entry name" value="Nuc_sug_transp"/>
    <property type="match status" value="1"/>
</dbReference>
<dbReference type="NCBIfam" id="TIGR00803">
    <property type="entry name" value="nst"/>
    <property type="match status" value="1"/>
</dbReference>
<reference evidence="9 10" key="1">
    <citation type="journal article" date="2023" name="Nucleic Acids Res.">
        <title>The hologenome of Daphnia magna reveals possible DNA methylation and microbiome-mediated evolution of the host genome.</title>
        <authorList>
            <person name="Chaturvedi A."/>
            <person name="Li X."/>
            <person name="Dhandapani V."/>
            <person name="Marshall H."/>
            <person name="Kissane S."/>
            <person name="Cuenca-Cambronero M."/>
            <person name="Asole G."/>
            <person name="Calvet F."/>
            <person name="Ruiz-Romero M."/>
            <person name="Marangio P."/>
            <person name="Guigo R."/>
            <person name="Rago D."/>
            <person name="Mirbahai L."/>
            <person name="Eastwood N."/>
            <person name="Colbourne J.K."/>
            <person name="Zhou J."/>
            <person name="Mallon E."/>
            <person name="Orsini L."/>
        </authorList>
    </citation>
    <scope>NUCLEOTIDE SEQUENCE [LARGE SCALE GENOMIC DNA]</scope>
    <source>
        <strain evidence="9">LRV0_1</strain>
    </source>
</reference>
<keyword evidence="3" id="KW-0762">Sugar transport</keyword>
<feature type="transmembrane region" description="Helical" evidence="7">
    <location>
        <begin position="506"/>
        <end position="527"/>
    </location>
</feature>
<dbReference type="InterPro" id="IPR007271">
    <property type="entry name" value="Nuc_sug_transpt"/>
</dbReference>
<dbReference type="InterPro" id="IPR005123">
    <property type="entry name" value="Oxoglu/Fe-dep_dioxygenase_dom"/>
</dbReference>
<protein>
    <recommendedName>
        <fullName evidence="8">Fe2OG dioxygenase domain-containing protein</fullName>
    </recommendedName>
</protein>
<evidence type="ECO:0000256" key="4">
    <source>
        <dbReference type="ARBA" id="ARBA00022692"/>
    </source>
</evidence>
<keyword evidence="6 7" id="KW-0472">Membrane</keyword>
<dbReference type="InterPro" id="IPR037185">
    <property type="entry name" value="EmrE-like"/>
</dbReference>
<comment type="caution">
    <text evidence="9">The sequence shown here is derived from an EMBL/GenBank/DDBJ whole genome shotgun (WGS) entry which is preliminary data.</text>
</comment>
<dbReference type="SUPFAM" id="SSF51197">
    <property type="entry name" value="Clavaminate synthase-like"/>
    <property type="match status" value="1"/>
</dbReference>
<organism evidence="9 10">
    <name type="scientific">Daphnia magna</name>
    <dbReference type="NCBI Taxonomy" id="35525"/>
    <lineage>
        <taxon>Eukaryota</taxon>
        <taxon>Metazoa</taxon>
        <taxon>Ecdysozoa</taxon>
        <taxon>Arthropoda</taxon>
        <taxon>Crustacea</taxon>
        <taxon>Branchiopoda</taxon>
        <taxon>Diplostraca</taxon>
        <taxon>Cladocera</taxon>
        <taxon>Anomopoda</taxon>
        <taxon>Daphniidae</taxon>
        <taxon>Daphnia</taxon>
    </lineage>
</organism>
<dbReference type="Pfam" id="PF03171">
    <property type="entry name" value="2OG-FeII_Oxy"/>
    <property type="match status" value="1"/>
</dbReference>
<keyword evidence="5 7" id="KW-1133">Transmembrane helix</keyword>
<comment type="subcellular location">
    <subcellularLocation>
        <location evidence="1">Membrane</location>
        <topology evidence="1">Multi-pass membrane protein</topology>
    </subcellularLocation>
</comment>
<evidence type="ECO:0000256" key="2">
    <source>
        <dbReference type="ARBA" id="ARBA00009976"/>
    </source>
</evidence>
<evidence type="ECO:0000256" key="1">
    <source>
        <dbReference type="ARBA" id="ARBA00004141"/>
    </source>
</evidence>
<dbReference type="EMBL" id="JAOYFB010000038">
    <property type="protein sequence ID" value="KAK4026563.1"/>
    <property type="molecule type" value="Genomic_DNA"/>
</dbReference>
<dbReference type="PROSITE" id="PS51471">
    <property type="entry name" value="FE2OG_OXY"/>
    <property type="match status" value="1"/>
</dbReference>
<dbReference type="PANTHER" id="PTHR10231">
    <property type="entry name" value="NUCLEOTIDE-SUGAR TRANSMEMBRANE TRANSPORTER"/>
    <property type="match status" value="1"/>
</dbReference>
<comment type="similarity">
    <text evidence="2">Belongs to the nucleotide-sugar transporter family. SLC35A subfamily.</text>
</comment>
<dbReference type="PRINTS" id="PR00682">
    <property type="entry name" value="IPNSYNTHASE"/>
</dbReference>
<evidence type="ECO:0000256" key="3">
    <source>
        <dbReference type="ARBA" id="ARBA00022597"/>
    </source>
</evidence>
<evidence type="ECO:0000259" key="8">
    <source>
        <dbReference type="PROSITE" id="PS51471"/>
    </source>
</evidence>
<keyword evidence="3" id="KW-0813">Transport</keyword>
<feature type="transmembrane region" description="Helical" evidence="7">
    <location>
        <begin position="572"/>
        <end position="594"/>
    </location>
</feature>
<accession>A0ABR0ANN5</accession>
<dbReference type="SUPFAM" id="SSF103481">
    <property type="entry name" value="Multidrug resistance efflux transporter EmrE"/>
    <property type="match status" value="1"/>
</dbReference>
<keyword evidence="4 7" id="KW-0812">Transmembrane</keyword>
<feature type="transmembrane region" description="Helical" evidence="7">
    <location>
        <begin position="630"/>
        <end position="652"/>
    </location>
</feature>
<dbReference type="Pfam" id="PF14226">
    <property type="entry name" value="DIOX_N"/>
    <property type="match status" value="1"/>
</dbReference>
<evidence type="ECO:0000256" key="7">
    <source>
        <dbReference type="SAM" id="Phobius"/>
    </source>
</evidence>
<feature type="domain" description="Fe2OG dioxygenase" evidence="8">
    <location>
        <begin position="158"/>
        <end position="267"/>
    </location>
</feature>
<evidence type="ECO:0000256" key="6">
    <source>
        <dbReference type="ARBA" id="ARBA00023136"/>
    </source>
</evidence>
<evidence type="ECO:0000313" key="9">
    <source>
        <dbReference type="EMBL" id="KAK4026563.1"/>
    </source>
</evidence>
<feature type="transmembrane region" description="Helical" evidence="7">
    <location>
        <begin position="366"/>
        <end position="390"/>
    </location>
</feature>
<keyword evidence="10" id="KW-1185">Reference proteome</keyword>
<dbReference type="Proteomes" id="UP001234178">
    <property type="component" value="Unassembled WGS sequence"/>
</dbReference>
<dbReference type="Gene3D" id="2.60.120.330">
    <property type="entry name" value="B-lactam Antibiotic, Isopenicillin N Synthase, Chain"/>
    <property type="match status" value="1"/>
</dbReference>
<dbReference type="InterPro" id="IPR027443">
    <property type="entry name" value="IPNS-like_sf"/>
</dbReference>
<evidence type="ECO:0000256" key="5">
    <source>
        <dbReference type="ARBA" id="ARBA00022989"/>
    </source>
</evidence>
<dbReference type="InterPro" id="IPR044861">
    <property type="entry name" value="IPNS-like_FE2OG_OXY"/>
</dbReference>
<dbReference type="InterPro" id="IPR026992">
    <property type="entry name" value="DIOX_N"/>
</dbReference>